<organism evidence="1 2">
    <name type="scientific">Hymenobacter glacialis</name>
    <dbReference type="NCBI Taxonomy" id="1908236"/>
    <lineage>
        <taxon>Bacteria</taxon>
        <taxon>Pseudomonadati</taxon>
        <taxon>Bacteroidota</taxon>
        <taxon>Cytophagia</taxon>
        <taxon>Cytophagales</taxon>
        <taxon>Hymenobacteraceae</taxon>
        <taxon>Hymenobacter</taxon>
    </lineage>
</organism>
<sequence length="119" mass="13266">MALLLTSVGCSDKTDATPMGQTCENEHLLETYHDREGRVIQAIDQYWLSVAPEDFNRESFSIGNVLVPTTPIPTALRINGLQVKVSGRKKSCYGLVTLPSLRTNFGHKIELERIEHAPE</sequence>
<comment type="caution">
    <text evidence="1">The sequence shown here is derived from an EMBL/GenBank/DDBJ whole genome shotgun (WGS) entry which is preliminary data.</text>
</comment>
<proteinExistence type="predicted"/>
<reference evidence="1 2" key="1">
    <citation type="submission" date="2016-08" db="EMBL/GenBank/DDBJ databases">
        <title>Hymenobacter coccineus sp. nov., Hymenobacter lapidarius sp. nov. and Hymenobacter glacialis sp. nov., isolated from Antarctic soil.</title>
        <authorList>
            <person name="Sedlacek I."/>
            <person name="Kralova S."/>
            <person name="Kyrova K."/>
            <person name="Maslanova I."/>
            <person name="Stankova E."/>
            <person name="Vrbovska V."/>
            <person name="Nemec M."/>
            <person name="Bartak M."/>
            <person name="Svec P."/>
            <person name="Busse H.-J."/>
            <person name="Pantucek R."/>
        </authorList>
    </citation>
    <scope>NUCLEOTIDE SEQUENCE [LARGE SCALE GENOMIC DNA]</scope>
    <source>
        <strain evidence="1 2">CCM 8648</strain>
    </source>
</reference>
<evidence type="ECO:0000313" key="2">
    <source>
        <dbReference type="Proteomes" id="UP000177791"/>
    </source>
</evidence>
<protein>
    <submittedName>
        <fullName evidence="1">Uncharacterized protein</fullName>
    </submittedName>
</protein>
<accession>A0A1G1T374</accession>
<gene>
    <name evidence="1" type="ORF">BEN48_14725</name>
</gene>
<dbReference type="Proteomes" id="UP000177791">
    <property type="component" value="Unassembled WGS sequence"/>
</dbReference>
<dbReference type="AlphaFoldDB" id="A0A1G1T374"/>
<dbReference type="EMBL" id="MDZC01000060">
    <property type="protein sequence ID" value="OGX85340.1"/>
    <property type="molecule type" value="Genomic_DNA"/>
</dbReference>
<keyword evidence="2" id="KW-1185">Reference proteome</keyword>
<name>A0A1G1T374_9BACT</name>
<evidence type="ECO:0000313" key="1">
    <source>
        <dbReference type="EMBL" id="OGX85340.1"/>
    </source>
</evidence>